<keyword evidence="1" id="KW-0472">Membrane</keyword>
<reference evidence="3 4" key="1">
    <citation type="submission" date="2019-10" db="EMBL/GenBank/DDBJ databases">
        <authorList>
            <person name="Wang R."/>
        </authorList>
    </citation>
    <scope>NUCLEOTIDE SEQUENCE [LARGE SCALE GENOMIC DNA]</scope>
    <source>
        <strain evidence="3 4">ATCC 19377</strain>
    </source>
</reference>
<dbReference type="InterPro" id="IPR051599">
    <property type="entry name" value="Cell_Envelope_Assoc"/>
</dbReference>
<evidence type="ECO:0000259" key="2">
    <source>
        <dbReference type="Pfam" id="PF02698"/>
    </source>
</evidence>
<feature type="domain" description="DUF218" evidence="2">
    <location>
        <begin position="87"/>
        <end position="251"/>
    </location>
</feature>
<protein>
    <recommendedName>
        <fullName evidence="2">DUF218 domain-containing protein</fullName>
    </recommendedName>
</protein>
<dbReference type="AlphaFoldDB" id="A0A5P9XT78"/>
<dbReference type="EMBL" id="CP045571">
    <property type="protein sequence ID" value="QFX97277.1"/>
    <property type="molecule type" value="Genomic_DNA"/>
</dbReference>
<dbReference type="InterPro" id="IPR014729">
    <property type="entry name" value="Rossmann-like_a/b/a_fold"/>
</dbReference>
<keyword evidence="1" id="KW-0812">Transmembrane</keyword>
<sequence>MLLRYTTVLTLASALLQPPGVLFLLAMLGWLGEVLGWRYWGRTLIILALGILYFFSTAIGARLLLMPLENRYPPLNQPLTGAEHPGAIVVLGGGEVMDSPHSRLETANARTLVRLMAAARLARQTQLPVVPSGGAPRFGVAAEATTMAHILRQDFHVTSPIWPETHSYNTAANAADSRTLLAKHHIQKIYLVTSALHMPRAVAWFRLSHLEVIPVPTDYRLNQVRELKLDSWLPRAIFMEISSEACHEYLGLLWLWLQEQGLDNGK</sequence>
<dbReference type="GeneID" id="60697394"/>
<dbReference type="PANTHER" id="PTHR30336:SF4">
    <property type="entry name" value="ENVELOPE BIOGENESIS FACTOR ELYC"/>
    <property type="match status" value="1"/>
</dbReference>
<proteinExistence type="predicted"/>
<gene>
    <name evidence="3" type="ORF">GCD22_03177</name>
</gene>
<dbReference type="Pfam" id="PF02698">
    <property type="entry name" value="DUF218"/>
    <property type="match status" value="1"/>
</dbReference>
<name>A0A5P9XT78_ACITH</name>
<dbReference type="GO" id="GO:0005886">
    <property type="term" value="C:plasma membrane"/>
    <property type="evidence" value="ECO:0007669"/>
    <property type="project" value="TreeGrafter"/>
</dbReference>
<dbReference type="KEGG" id="atx:GCD22_03177"/>
<feature type="transmembrane region" description="Helical" evidence="1">
    <location>
        <begin position="44"/>
        <end position="65"/>
    </location>
</feature>
<dbReference type="RefSeq" id="WP_031575948.1">
    <property type="nucleotide sequence ID" value="NZ_CP045571.1"/>
</dbReference>
<dbReference type="PANTHER" id="PTHR30336">
    <property type="entry name" value="INNER MEMBRANE PROTEIN, PROBABLE PERMEASE"/>
    <property type="match status" value="1"/>
</dbReference>
<feature type="transmembrane region" description="Helical" evidence="1">
    <location>
        <begin position="7"/>
        <end position="32"/>
    </location>
</feature>
<dbReference type="GO" id="GO:0043164">
    <property type="term" value="P:Gram-negative-bacterium-type cell wall biogenesis"/>
    <property type="evidence" value="ECO:0007669"/>
    <property type="project" value="TreeGrafter"/>
</dbReference>
<organism evidence="3 4">
    <name type="scientific">Acidithiobacillus thiooxidans ATCC 19377</name>
    <dbReference type="NCBI Taxonomy" id="637390"/>
    <lineage>
        <taxon>Bacteria</taxon>
        <taxon>Pseudomonadati</taxon>
        <taxon>Pseudomonadota</taxon>
        <taxon>Acidithiobacillia</taxon>
        <taxon>Acidithiobacillales</taxon>
        <taxon>Acidithiobacillaceae</taxon>
        <taxon>Acidithiobacillus</taxon>
    </lineage>
</organism>
<accession>A0A5P9XT78</accession>
<dbReference type="GO" id="GO:0000270">
    <property type="term" value="P:peptidoglycan metabolic process"/>
    <property type="evidence" value="ECO:0007669"/>
    <property type="project" value="TreeGrafter"/>
</dbReference>
<dbReference type="InterPro" id="IPR003848">
    <property type="entry name" value="DUF218"/>
</dbReference>
<dbReference type="CDD" id="cd06259">
    <property type="entry name" value="YdcF-like"/>
    <property type="match status" value="1"/>
</dbReference>
<evidence type="ECO:0000313" key="3">
    <source>
        <dbReference type="EMBL" id="QFX97277.1"/>
    </source>
</evidence>
<evidence type="ECO:0000256" key="1">
    <source>
        <dbReference type="SAM" id="Phobius"/>
    </source>
</evidence>
<dbReference type="Gene3D" id="3.40.50.620">
    <property type="entry name" value="HUPs"/>
    <property type="match status" value="1"/>
</dbReference>
<keyword evidence="1" id="KW-1133">Transmembrane helix</keyword>
<dbReference type="Proteomes" id="UP000363590">
    <property type="component" value="Chromosome"/>
</dbReference>
<evidence type="ECO:0000313" key="4">
    <source>
        <dbReference type="Proteomes" id="UP000363590"/>
    </source>
</evidence>